<dbReference type="Gene3D" id="3.40.50.300">
    <property type="entry name" value="P-loop containing nucleotide triphosphate hydrolases"/>
    <property type="match status" value="1"/>
</dbReference>
<dbReference type="GO" id="GO:0005524">
    <property type="term" value="F:ATP binding"/>
    <property type="evidence" value="ECO:0007669"/>
    <property type="project" value="InterPro"/>
</dbReference>
<dbReference type="Pfam" id="PF13304">
    <property type="entry name" value="AAA_21"/>
    <property type="match status" value="1"/>
</dbReference>
<dbReference type="InterPro" id="IPR003959">
    <property type="entry name" value="ATPase_AAA_core"/>
</dbReference>
<evidence type="ECO:0000313" key="4">
    <source>
        <dbReference type="Proteomes" id="UP000005286"/>
    </source>
</evidence>
<organism evidence="3 4">
    <name type="scientific">Anaerococcus prevotii ACS-065-V-Col13</name>
    <dbReference type="NCBI Taxonomy" id="879305"/>
    <lineage>
        <taxon>Bacteria</taxon>
        <taxon>Bacillati</taxon>
        <taxon>Bacillota</taxon>
        <taxon>Tissierellia</taxon>
        <taxon>Tissierellales</taxon>
        <taxon>Peptoniphilaceae</taxon>
        <taxon>Anaerococcus</taxon>
    </lineage>
</organism>
<keyword evidence="1" id="KW-0175">Coiled coil</keyword>
<dbReference type="PATRIC" id="fig|879305.3.peg.234"/>
<protein>
    <submittedName>
        <fullName evidence="3">Conserved domain protein</fullName>
    </submittedName>
</protein>
<dbReference type="EMBL" id="AEXM01000008">
    <property type="protein sequence ID" value="EGC82764.1"/>
    <property type="molecule type" value="Genomic_DNA"/>
</dbReference>
<keyword evidence="4" id="KW-1185">Reference proteome</keyword>
<accession>F0GTV3</accession>
<evidence type="ECO:0000259" key="2">
    <source>
        <dbReference type="Pfam" id="PF13304"/>
    </source>
</evidence>
<dbReference type="eggNOG" id="COG0444">
    <property type="taxonomic scope" value="Bacteria"/>
</dbReference>
<dbReference type="AlphaFoldDB" id="F0GTV3"/>
<feature type="coiled-coil region" evidence="1">
    <location>
        <begin position="3"/>
        <end position="30"/>
    </location>
</feature>
<dbReference type="STRING" id="879305.HMPREF9290_0038"/>
<dbReference type="SUPFAM" id="SSF52540">
    <property type="entry name" value="P-loop containing nucleoside triphosphate hydrolases"/>
    <property type="match status" value="1"/>
</dbReference>
<sequence length="622" mass="73134">MNKEKIEQNIHELEKLIRIAIDDLEKDEERIGLNSLIIEILKEVKGILNIKLGELDKYNQHLLKYVYAITLPEQYSKDYNITSLENKSSYIKNSINKLKENLDKIKYLKLLNEDINILVGANGSGKSSFASYFATNVKDNVVVISAQKSLFLDQRVENYAIANNRKLEELNSSNFIEDTKNLIDDSLDYKAQILSSNVSKQFSYCMAIFMNKYIEQLQENKGKREFPNLFDDFKYIWNQILPDIQFRPETTLRILVPYKYNNNNTDEFSINSLSDGEKVIMYYIFRILLAPDNSFIIIDEPDSNINLSILNLLWDILEQKRKDCKFTYITHNVEFVTHRKSNNILWIKKYTYPNEWIIKSISSDSELPTELIVEIAGSRRKILLCEGTRSSLDYQIYSILFRDEFNVYPANSCKEVIDRTRSANKLSIFPYEINGLIDNDALPIEMIDGYFKNNIHVTEFFEVESLLIVEEILIEILKNKNSKNYKDELEKIKTSFIDYCSTRKSKIYGEVNKRKLDFRLSNTQSTSKSPDVDQHIKDYIKKLEEDIKPDMIRTIEKVNEKIDSKDYYKYLQIFPLKKDAVNHIANLLNLDYKKYKNEVISLLKSNDELRNIIRNKYFPDFT</sequence>
<dbReference type="InterPro" id="IPR027417">
    <property type="entry name" value="P-loop_NTPase"/>
</dbReference>
<reference evidence="3 4" key="1">
    <citation type="submission" date="2011-01" db="EMBL/GenBank/DDBJ databases">
        <authorList>
            <person name="Durkin A.S."/>
            <person name="Madupu R."/>
            <person name="Torralba M."/>
            <person name="Gillis M."/>
            <person name="Methe B."/>
            <person name="Sutton G."/>
            <person name="Nelson K.E."/>
        </authorList>
    </citation>
    <scope>NUCLEOTIDE SEQUENCE [LARGE SCALE GENOMIC DNA]</scope>
    <source>
        <strain evidence="3 4">ACS-065-V-Col13</strain>
    </source>
</reference>
<proteinExistence type="predicted"/>
<evidence type="ECO:0000256" key="1">
    <source>
        <dbReference type="SAM" id="Coils"/>
    </source>
</evidence>
<dbReference type="RefSeq" id="WP_004834053.1">
    <property type="nucleotide sequence ID" value="NZ_AEXM01000008.1"/>
</dbReference>
<dbReference type="Proteomes" id="UP000005286">
    <property type="component" value="Unassembled WGS sequence"/>
</dbReference>
<name>F0GTV3_9FIRM</name>
<dbReference type="GO" id="GO:0006302">
    <property type="term" value="P:double-strand break repair"/>
    <property type="evidence" value="ECO:0007669"/>
    <property type="project" value="TreeGrafter"/>
</dbReference>
<feature type="domain" description="ATPase AAA-type core" evidence="2">
    <location>
        <begin position="246"/>
        <end position="336"/>
    </location>
</feature>
<dbReference type="GO" id="GO:0000731">
    <property type="term" value="P:DNA synthesis involved in DNA repair"/>
    <property type="evidence" value="ECO:0007669"/>
    <property type="project" value="TreeGrafter"/>
</dbReference>
<dbReference type="PANTHER" id="PTHR32182:SF22">
    <property type="entry name" value="ATP-DEPENDENT ENDONUCLEASE, OLD FAMILY-RELATED"/>
    <property type="match status" value="1"/>
</dbReference>
<gene>
    <name evidence="3" type="ORF">HMPREF9290_0038</name>
</gene>
<comment type="caution">
    <text evidence="3">The sequence shown here is derived from an EMBL/GenBank/DDBJ whole genome shotgun (WGS) entry which is preliminary data.</text>
</comment>
<dbReference type="PANTHER" id="PTHR32182">
    <property type="entry name" value="DNA REPLICATION AND REPAIR PROTEIN RECF"/>
    <property type="match status" value="1"/>
</dbReference>
<dbReference type="GO" id="GO:0016887">
    <property type="term" value="F:ATP hydrolysis activity"/>
    <property type="evidence" value="ECO:0007669"/>
    <property type="project" value="InterPro"/>
</dbReference>
<evidence type="ECO:0000313" key="3">
    <source>
        <dbReference type="EMBL" id="EGC82764.1"/>
    </source>
</evidence>